<keyword evidence="1" id="KW-0472">Membrane</keyword>
<dbReference type="EMBL" id="JAOCAP010000007">
    <property type="protein sequence ID" value="MDH1319657.1"/>
    <property type="molecule type" value="Genomic_DNA"/>
</dbReference>
<organism evidence="3 4">
    <name type="scientific">Enterobacter bugandensis</name>
    <dbReference type="NCBI Taxonomy" id="881260"/>
    <lineage>
        <taxon>Bacteria</taxon>
        <taxon>Pseudomonadati</taxon>
        <taxon>Pseudomonadota</taxon>
        <taxon>Gammaproteobacteria</taxon>
        <taxon>Enterobacterales</taxon>
        <taxon>Enterobacteriaceae</taxon>
        <taxon>Enterobacter</taxon>
    </lineage>
</organism>
<evidence type="ECO:0000259" key="2">
    <source>
        <dbReference type="Pfam" id="PF05360"/>
    </source>
</evidence>
<dbReference type="PANTHER" id="PTHR37290">
    <property type="entry name" value="INNER MEMBRANE PROTEIN YIAA-RELATED"/>
    <property type="match status" value="1"/>
</dbReference>
<evidence type="ECO:0000256" key="1">
    <source>
        <dbReference type="SAM" id="Phobius"/>
    </source>
</evidence>
<keyword evidence="1" id="KW-1133">Transmembrane helix</keyword>
<accession>A0AA42PWA9</accession>
<feature type="transmembrane region" description="Helical" evidence="1">
    <location>
        <begin position="74"/>
        <end position="94"/>
    </location>
</feature>
<dbReference type="InterPro" id="IPR038972">
    <property type="entry name" value="YiaA-like"/>
</dbReference>
<feature type="domain" description="YiaAB two helix" evidence="2">
    <location>
        <begin position="75"/>
        <end position="127"/>
    </location>
</feature>
<feature type="transmembrane region" description="Helical" evidence="1">
    <location>
        <begin position="42"/>
        <end position="62"/>
    </location>
</feature>
<evidence type="ECO:0000313" key="4">
    <source>
        <dbReference type="Proteomes" id="UP001158416"/>
    </source>
</evidence>
<dbReference type="AlphaFoldDB" id="A0AA42PWA9"/>
<dbReference type="InterPro" id="IPR008024">
    <property type="entry name" value="YiaAB"/>
</dbReference>
<evidence type="ECO:0000313" key="3">
    <source>
        <dbReference type="EMBL" id="MDH1319657.1"/>
    </source>
</evidence>
<sequence length="149" mass="16668">MKSNVKTSSPAFNVMSWIALVGGILVYLIGLWRSDMMLNEKGYYFAVMLLGVFSSISLQKTVRDRVEEIPTSQIYYVSCVASFAISIILLAIGLWNADLLPSEKGFYAIAYFLCLFGSISVQKNVRDNQGEPDRIIYSGLSKKETVEED</sequence>
<comment type="caution">
    <text evidence="3">The sequence shown here is derived from an EMBL/GenBank/DDBJ whole genome shotgun (WGS) entry which is preliminary data.</text>
</comment>
<dbReference type="PANTHER" id="PTHR37290:SF1">
    <property type="entry name" value="INNER MEMBRANE PROTEIN YIAA"/>
    <property type="match status" value="1"/>
</dbReference>
<feature type="transmembrane region" description="Helical" evidence="1">
    <location>
        <begin position="12"/>
        <end position="30"/>
    </location>
</feature>
<dbReference type="NCBIfam" id="NF008482">
    <property type="entry name" value="PRK11383.1"/>
    <property type="match status" value="1"/>
</dbReference>
<feature type="transmembrane region" description="Helical" evidence="1">
    <location>
        <begin position="106"/>
        <end position="125"/>
    </location>
</feature>
<name>A0AA42PWA9_9ENTR</name>
<dbReference type="GO" id="GO:0005886">
    <property type="term" value="C:plasma membrane"/>
    <property type="evidence" value="ECO:0007669"/>
    <property type="project" value="TreeGrafter"/>
</dbReference>
<proteinExistence type="predicted"/>
<dbReference type="GO" id="GO:0006974">
    <property type="term" value="P:DNA damage response"/>
    <property type="evidence" value="ECO:0007669"/>
    <property type="project" value="TreeGrafter"/>
</dbReference>
<feature type="domain" description="YiaAB two helix" evidence="2">
    <location>
        <begin position="12"/>
        <end position="64"/>
    </location>
</feature>
<dbReference type="Proteomes" id="UP001158416">
    <property type="component" value="Unassembled WGS sequence"/>
</dbReference>
<reference evidence="3" key="1">
    <citation type="submission" date="2022-09" db="EMBL/GenBank/DDBJ databases">
        <title>Intensive care unit water sources are persistently colonized with multi-drug resistant bacteria and are the site of extensive horizontal gene transfer of antibiotic resistance genes.</title>
        <authorList>
            <person name="Diorio-Toth L."/>
        </authorList>
    </citation>
    <scope>NUCLEOTIDE SEQUENCE</scope>
    <source>
        <strain evidence="3">GD03936</strain>
    </source>
</reference>
<dbReference type="Pfam" id="PF05360">
    <property type="entry name" value="YiaAB"/>
    <property type="match status" value="2"/>
</dbReference>
<gene>
    <name evidence="3" type="primary">yiaA</name>
    <name evidence="3" type="ORF">N5C39_14900</name>
</gene>
<protein>
    <submittedName>
        <fullName evidence="3">Inner membrane protein YiaA</fullName>
    </submittedName>
</protein>
<keyword evidence="1" id="KW-0812">Transmembrane</keyword>
<dbReference type="RefSeq" id="WP_280029496.1">
    <property type="nucleotide sequence ID" value="NZ_JAOCAP010000007.1"/>
</dbReference>